<dbReference type="Proteomes" id="UP000256964">
    <property type="component" value="Unassembled WGS sequence"/>
</dbReference>
<dbReference type="EMBL" id="KZ857426">
    <property type="protein sequence ID" value="RDX46570.1"/>
    <property type="molecule type" value="Genomic_DNA"/>
</dbReference>
<gene>
    <name evidence="1" type="ORF">OH76DRAFT_835561</name>
</gene>
<evidence type="ECO:0000313" key="2">
    <source>
        <dbReference type="Proteomes" id="UP000256964"/>
    </source>
</evidence>
<name>A0A371D1Y9_9APHY</name>
<organism evidence="1 2">
    <name type="scientific">Lentinus brumalis</name>
    <dbReference type="NCBI Taxonomy" id="2498619"/>
    <lineage>
        <taxon>Eukaryota</taxon>
        <taxon>Fungi</taxon>
        <taxon>Dikarya</taxon>
        <taxon>Basidiomycota</taxon>
        <taxon>Agaricomycotina</taxon>
        <taxon>Agaricomycetes</taxon>
        <taxon>Polyporales</taxon>
        <taxon>Polyporaceae</taxon>
        <taxon>Lentinus</taxon>
    </lineage>
</organism>
<proteinExistence type="predicted"/>
<evidence type="ECO:0000313" key="1">
    <source>
        <dbReference type="EMBL" id="RDX46570.1"/>
    </source>
</evidence>
<keyword evidence="2" id="KW-1185">Reference proteome</keyword>
<accession>A0A371D1Y9</accession>
<dbReference type="AlphaFoldDB" id="A0A371D1Y9"/>
<reference evidence="1 2" key="1">
    <citation type="journal article" date="2018" name="Biotechnol. Biofuels">
        <title>Integrative visual omics of the white-rot fungus Polyporus brumalis exposes the biotechnological potential of its oxidative enzymes for delignifying raw plant biomass.</title>
        <authorList>
            <person name="Miyauchi S."/>
            <person name="Rancon A."/>
            <person name="Drula E."/>
            <person name="Hage H."/>
            <person name="Chaduli D."/>
            <person name="Favel A."/>
            <person name="Grisel S."/>
            <person name="Henrissat B."/>
            <person name="Herpoel-Gimbert I."/>
            <person name="Ruiz-Duenas F.J."/>
            <person name="Chevret D."/>
            <person name="Hainaut M."/>
            <person name="Lin J."/>
            <person name="Wang M."/>
            <person name="Pangilinan J."/>
            <person name="Lipzen A."/>
            <person name="Lesage-Meessen L."/>
            <person name="Navarro D."/>
            <person name="Riley R."/>
            <person name="Grigoriev I.V."/>
            <person name="Zhou S."/>
            <person name="Raouche S."/>
            <person name="Rosso M.N."/>
        </authorList>
    </citation>
    <scope>NUCLEOTIDE SEQUENCE [LARGE SCALE GENOMIC DNA]</scope>
    <source>
        <strain evidence="1 2">BRFM 1820</strain>
    </source>
</reference>
<sequence>MFLGTPADCSCPLHRYGAHTRGSHCKVRARMFATQDGFRGNLRTVRSWTLTARFTHRVGSILITRGRDQDALPSSRCRCMAWHLSSGLTPIVVSPRPASTSRRSSSGQLLAIDSAGASRGPACCIQQFLRWRPIGPYLRPFIEFRSSSTSTYQPPRGLESPGRVNGQERSCYSGLGWENEIPERGCKRPIEDAGGFYTLEGLILPALCASLDFAIGLGTPLGSLRISY</sequence>
<protein>
    <submittedName>
        <fullName evidence="1">Uncharacterized protein</fullName>
    </submittedName>
</protein>